<dbReference type="AlphaFoldDB" id="A0A0N4VT72"/>
<organism evidence="3">
    <name type="scientific">Haemonchus placei</name>
    <name type="common">Barber's pole worm</name>
    <dbReference type="NCBI Taxonomy" id="6290"/>
    <lineage>
        <taxon>Eukaryota</taxon>
        <taxon>Metazoa</taxon>
        <taxon>Ecdysozoa</taxon>
        <taxon>Nematoda</taxon>
        <taxon>Chromadorea</taxon>
        <taxon>Rhabditida</taxon>
        <taxon>Rhabditina</taxon>
        <taxon>Rhabditomorpha</taxon>
        <taxon>Strongyloidea</taxon>
        <taxon>Trichostrongylidae</taxon>
        <taxon>Haemonchus</taxon>
    </lineage>
</organism>
<sequence length="75" mass="8619">MRTNLTKKCDHKTENALWPIDYSIMDLGMTTIDRTNWERSTVPTALIPKGEKAQGGIVEELVQDIVDEEEKDRQD</sequence>
<keyword evidence="2" id="KW-1185">Reference proteome</keyword>
<name>A0A0N4VT72_HAEPC</name>
<evidence type="ECO:0000313" key="1">
    <source>
        <dbReference type="EMBL" id="VDO05543.1"/>
    </source>
</evidence>
<dbReference type="WBParaSite" id="HPLM_0000048901-mRNA-1">
    <property type="protein sequence ID" value="HPLM_0000048901-mRNA-1"/>
    <property type="gene ID" value="HPLM_0000048901"/>
</dbReference>
<proteinExistence type="predicted"/>
<reference evidence="3" key="1">
    <citation type="submission" date="2017-02" db="UniProtKB">
        <authorList>
            <consortium name="WormBaseParasite"/>
        </authorList>
    </citation>
    <scope>IDENTIFICATION</scope>
</reference>
<dbReference type="EMBL" id="UZAF01000349">
    <property type="protein sequence ID" value="VDO05543.1"/>
    <property type="molecule type" value="Genomic_DNA"/>
</dbReference>
<accession>A0A0N4VT72</accession>
<dbReference type="Proteomes" id="UP000268014">
    <property type="component" value="Unassembled WGS sequence"/>
</dbReference>
<reference evidence="1 2" key="2">
    <citation type="submission" date="2018-11" db="EMBL/GenBank/DDBJ databases">
        <authorList>
            <consortium name="Pathogen Informatics"/>
        </authorList>
    </citation>
    <scope>NUCLEOTIDE SEQUENCE [LARGE SCALE GENOMIC DNA]</scope>
    <source>
        <strain evidence="1 2">MHpl1</strain>
    </source>
</reference>
<protein>
    <submittedName>
        <fullName evidence="1 3">Uncharacterized protein</fullName>
    </submittedName>
</protein>
<gene>
    <name evidence="1" type="ORF">HPLM_LOCUS490</name>
</gene>
<evidence type="ECO:0000313" key="2">
    <source>
        <dbReference type="Proteomes" id="UP000268014"/>
    </source>
</evidence>
<evidence type="ECO:0000313" key="3">
    <source>
        <dbReference type="WBParaSite" id="HPLM_0000048901-mRNA-1"/>
    </source>
</evidence>